<evidence type="ECO:0000313" key="2">
    <source>
        <dbReference type="Proteomes" id="UP000811246"/>
    </source>
</evidence>
<name>A0A922FZG1_CARIL</name>
<dbReference type="Proteomes" id="UP000811246">
    <property type="component" value="Chromosome 1"/>
</dbReference>
<gene>
    <name evidence="1" type="ORF">I3842_01G039800</name>
</gene>
<protein>
    <submittedName>
        <fullName evidence="1">Uncharacterized protein</fullName>
    </submittedName>
</protein>
<sequence>MKCYAGETAAEEINPYPSVKFPSPFVFNPSPPPSLSRLLSHQHDLSFSRSLSLSHRRLSGSLSLFGRSSKIGIGVGLQEGDVSSYHGFLQK</sequence>
<organism evidence="1 2">
    <name type="scientific">Carya illinoinensis</name>
    <name type="common">Pecan</name>
    <dbReference type="NCBI Taxonomy" id="32201"/>
    <lineage>
        <taxon>Eukaryota</taxon>
        <taxon>Viridiplantae</taxon>
        <taxon>Streptophyta</taxon>
        <taxon>Embryophyta</taxon>
        <taxon>Tracheophyta</taxon>
        <taxon>Spermatophyta</taxon>
        <taxon>Magnoliopsida</taxon>
        <taxon>eudicotyledons</taxon>
        <taxon>Gunneridae</taxon>
        <taxon>Pentapetalae</taxon>
        <taxon>rosids</taxon>
        <taxon>fabids</taxon>
        <taxon>Fagales</taxon>
        <taxon>Juglandaceae</taxon>
        <taxon>Carya</taxon>
    </lineage>
</organism>
<evidence type="ECO:0000313" key="1">
    <source>
        <dbReference type="EMBL" id="KAG6729642.1"/>
    </source>
</evidence>
<dbReference type="AlphaFoldDB" id="A0A922FZG1"/>
<accession>A0A922FZG1</accession>
<comment type="caution">
    <text evidence="1">The sequence shown here is derived from an EMBL/GenBank/DDBJ whole genome shotgun (WGS) entry which is preliminary data.</text>
</comment>
<proteinExistence type="predicted"/>
<reference evidence="1" key="1">
    <citation type="submission" date="2021-01" db="EMBL/GenBank/DDBJ databases">
        <authorList>
            <person name="Lovell J.T."/>
            <person name="Bentley N."/>
            <person name="Bhattarai G."/>
            <person name="Jenkins J.W."/>
            <person name="Sreedasyam A."/>
            <person name="Alarcon Y."/>
            <person name="Bock C."/>
            <person name="Boston L."/>
            <person name="Carlson J."/>
            <person name="Cervantes K."/>
            <person name="Clermont K."/>
            <person name="Krom N."/>
            <person name="Kubenka K."/>
            <person name="Mamidi S."/>
            <person name="Mattison C."/>
            <person name="Monteros M."/>
            <person name="Pisani C."/>
            <person name="Plott C."/>
            <person name="Rajasekar S."/>
            <person name="Rhein H.S."/>
            <person name="Rohla C."/>
            <person name="Song M."/>
            <person name="Hilaire R.S."/>
            <person name="Shu S."/>
            <person name="Wells L."/>
            <person name="Wang X."/>
            <person name="Webber J."/>
            <person name="Heerema R.J."/>
            <person name="Klein P."/>
            <person name="Conner P."/>
            <person name="Grauke L."/>
            <person name="Grimwood J."/>
            <person name="Schmutz J."/>
            <person name="Randall J.J."/>
        </authorList>
    </citation>
    <scope>NUCLEOTIDE SEQUENCE</scope>
    <source>
        <tissue evidence="1">Leaf</tissue>
    </source>
</reference>
<dbReference type="EMBL" id="CM031825">
    <property type="protein sequence ID" value="KAG6729642.1"/>
    <property type="molecule type" value="Genomic_DNA"/>
</dbReference>